<dbReference type="AlphaFoldDB" id="Q0SBZ5"/>
<protein>
    <recommendedName>
        <fullName evidence="4">Membrane-anchored protein</fullName>
    </recommendedName>
</protein>
<accession>Q0SBZ5</accession>
<evidence type="ECO:0000256" key="1">
    <source>
        <dbReference type="SAM" id="Phobius"/>
    </source>
</evidence>
<feature type="transmembrane region" description="Helical" evidence="1">
    <location>
        <begin position="228"/>
        <end position="249"/>
    </location>
</feature>
<dbReference type="HOGENOM" id="CLU_070268_0_0_11"/>
<dbReference type="eggNOG" id="COG4705">
    <property type="taxonomic scope" value="Bacteria"/>
</dbReference>
<reference evidence="3" key="1">
    <citation type="journal article" date="2006" name="Proc. Natl. Acad. Sci. U.S.A.">
        <title>The complete genome of Rhodococcus sp. RHA1 provides insights into a catabolic powerhouse.</title>
        <authorList>
            <person name="McLeod M.P."/>
            <person name="Warren R.L."/>
            <person name="Hsiao W.W.L."/>
            <person name="Araki N."/>
            <person name="Myhre M."/>
            <person name="Fernandes C."/>
            <person name="Miyazawa D."/>
            <person name="Wong W."/>
            <person name="Lillquist A.L."/>
            <person name="Wang D."/>
            <person name="Dosanjh M."/>
            <person name="Hara H."/>
            <person name="Petrescu A."/>
            <person name="Morin R.D."/>
            <person name="Yang G."/>
            <person name="Stott J.M."/>
            <person name="Schein J.E."/>
            <person name="Shin H."/>
            <person name="Smailus D."/>
            <person name="Siddiqui A.S."/>
            <person name="Marra M.A."/>
            <person name="Jones S.J.M."/>
            <person name="Holt R."/>
            <person name="Brinkman F.S.L."/>
            <person name="Miyauchi K."/>
            <person name="Fukuda M."/>
            <person name="Davies J.E."/>
            <person name="Mohn W.W."/>
            <person name="Eltis L.D."/>
        </authorList>
    </citation>
    <scope>NUCLEOTIDE SEQUENCE [LARGE SCALE GENOMIC DNA]</scope>
    <source>
        <strain evidence="3">RHA1</strain>
    </source>
</reference>
<feature type="transmembrane region" description="Helical" evidence="1">
    <location>
        <begin position="196"/>
        <end position="216"/>
    </location>
</feature>
<feature type="transmembrane region" description="Helical" evidence="1">
    <location>
        <begin position="102"/>
        <end position="121"/>
    </location>
</feature>
<dbReference type="InterPro" id="IPR007136">
    <property type="entry name" value="DUF347"/>
</dbReference>
<dbReference type="Proteomes" id="UP000008710">
    <property type="component" value="Chromosome"/>
</dbReference>
<organism evidence="2 3">
    <name type="scientific">Rhodococcus jostii (strain RHA1)</name>
    <dbReference type="NCBI Taxonomy" id="101510"/>
    <lineage>
        <taxon>Bacteria</taxon>
        <taxon>Bacillati</taxon>
        <taxon>Actinomycetota</taxon>
        <taxon>Actinomycetes</taxon>
        <taxon>Mycobacteriales</taxon>
        <taxon>Nocardiaceae</taxon>
        <taxon>Rhodococcus</taxon>
    </lineage>
</organism>
<feature type="transmembrane region" description="Helical" evidence="1">
    <location>
        <begin position="141"/>
        <end position="161"/>
    </location>
</feature>
<dbReference type="EMBL" id="CP000431">
    <property type="protein sequence ID" value="ABG94941.1"/>
    <property type="molecule type" value="Genomic_DNA"/>
</dbReference>
<evidence type="ECO:0000313" key="2">
    <source>
        <dbReference type="EMBL" id="ABG94941.1"/>
    </source>
</evidence>
<dbReference type="KEGG" id="rha:RHA1_ro03138"/>
<dbReference type="Pfam" id="PF03988">
    <property type="entry name" value="DUF347"/>
    <property type="match status" value="4"/>
</dbReference>
<keyword evidence="1" id="KW-0472">Membrane</keyword>
<name>Q0SBZ5_RHOJR</name>
<proteinExistence type="predicted"/>
<keyword evidence="1" id="KW-1133">Transmembrane helix</keyword>
<sequence length="265" mass="28441">MSAGALRTDWRPMKKLPQVTAVFWIMKVAATTLGETGGDLLAQTLNVGYAVSSVLFIALFFVSLITQMKAKKFHPALYWTVIVSTSTAGTTMSDFLNRSAGLGYAKGALLLITCLACVFVIWSRCGETFDVEQITTFRGELLYWIAILFSNTLGTSLGDFLADSSGLGFAGGAALIGVLMALILVAHYFTRISGTVLFWAAFVLTRPLGATVGDLFSKPHDKGGLELGTVGSSAVLAAILLALIVYTHLRHQQTAAEREPVHQRS</sequence>
<feature type="transmembrane region" description="Helical" evidence="1">
    <location>
        <begin position="77"/>
        <end position="96"/>
    </location>
</feature>
<gene>
    <name evidence="2" type="ordered locus">RHA1_ro03138</name>
</gene>
<keyword evidence="1" id="KW-0812">Transmembrane</keyword>
<evidence type="ECO:0000313" key="3">
    <source>
        <dbReference type="Proteomes" id="UP000008710"/>
    </source>
</evidence>
<evidence type="ECO:0008006" key="4">
    <source>
        <dbReference type="Google" id="ProtNLM"/>
    </source>
</evidence>
<feature type="transmembrane region" description="Helical" evidence="1">
    <location>
        <begin position="46"/>
        <end position="65"/>
    </location>
</feature>
<feature type="transmembrane region" description="Helical" evidence="1">
    <location>
        <begin position="167"/>
        <end position="189"/>
    </location>
</feature>